<dbReference type="EMBL" id="FRAA01000001">
    <property type="protein sequence ID" value="SHJ77764.1"/>
    <property type="molecule type" value="Genomic_DNA"/>
</dbReference>
<reference evidence="3" key="1">
    <citation type="submission" date="2016-11" db="EMBL/GenBank/DDBJ databases">
        <authorList>
            <person name="Varghese N."/>
            <person name="Submissions S."/>
        </authorList>
    </citation>
    <scope>NUCLEOTIDE SEQUENCE [LARGE SCALE GENOMIC DNA]</scope>
    <source>
        <strain evidence="3">DSM 26134</strain>
    </source>
</reference>
<organism evidence="2 3">
    <name type="scientific">Reichenbachiella agariperforans</name>
    <dbReference type="NCBI Taxonomy" id="156994"/>
    <lineage>
        <taxon>Bacteria</taxon>
        <taxon>Pseudomonadati</taxon>
        <taxon>Bacteroidota</taxon>
        <taxon>Cytophagia</taxon>
        <taxon>Cytophagales</taxon>
        <taxon>Reichenbachiellaceae</taxon>
        <taxon>Reichenbachiella</taxon>
    </lineage>
</organism>
<keyword evidence="1" id="KW-0812">Transmembrane</keyword>
<sequence>MQRLGILGGFLLIFLATSEFLRSYRLGDPKWMYLVMVFGMAIVLASTLIRKRRS</sequence>
<gene>
    <name evidence="2" type="ORF">SAMN04488028_1011198</name>
</gene>
<evidence type="ECO:0000313" key="2">
    <source>
        <dbReference type="EMBL" id="SHJ77764.1"/>
    </source>
</evidence>
<feature type="transmembrane region" description="Helical" evidence="1">
    <location>
        <begin position="30"/>
        <end position="49"/>
    </location>
</feature>
<name>A0A1M6M2P2_REIAG</name>
<evidence type="ECO:0000256" key="1">
    <source>
        <dbReference type="SAM" id="Phobius"/>
    </source>
</evidence>
<dbReference type="Proteomes" id="UP000184474">
    <property type="component" value="Unassembled WGS sequence"/>
</dbReference>
<protein>
    <submittedName>
        <fullName evidence="2">Uncharacterized protein</fullName>
    </submittedName>
</protein>
<dbReference type="AlphaFoldDB" id="A0A1M6M2P2"/>
<dbReference type="STRING" id="156994.SAMN04488028_1011198"/>
<accession>A0A1M6M2P2</accession>
<evidence type="ECO:0000313" key="3">
    <source>
        <dbReference type="Proteomes" id="UP000184474"/>
    </source>
</evidence>
<keyword evidence="1" id="KW-1133">Transmembrane helix</keyword>
<keyword evidence="1" id="KW-0472">Membrane</keyword>
<keyword evidence="3" id="KW-1185">Reference proteome</keyword>
<proteinExistence type="predicted"/>